<protein>
    <recommendedName>
        <fullName evidence="3">Outer membrane protein beta-barrel domain-containing protein</fullName>
    </recommendedName>
</protein>
<sequence length="348" mass="38945">MKKYASIFITFLICHIIVQDSSAQFKLSNIFGQKDRVRKNRLFEPSSSVSFGVGTSSYYGDLSPYNRFLQSTVNGMRWNLAFNFTRQISPSVGIRVGLTYARISGDDSYMENVKGYEAYFVRNLHFRNDIKQLSVVAQYDLVKTSRSFLRREGIIPYLFGGVAVFAHNPVAKTPIVAGTTSEWVSLQPLHTEGQGLPTYDSSPYSLVSVSFPIGLGVRYKLSRNWDLGFEMSYHYALTDYLDDAGGKYADPADLQSQANGPLSVSMANRSLEQYAANRGIDRRQGVLNYLASIGYPAGFDPIATQSPIIGFVDRTDSRGNPKYNDSYLLTSVKVIYHIPTKIKCPVIR</sequence>
<dbReference type="EMBL" id="JAYFUM010000019">
    <property type="protein sequence ID" value="MEA5140656.1"/>
    <property type="molecule type" value="Genomic_DNA"/>
</dbReference>
<dbReference type="RefSeq" id="WP_323297809.1">
    <property type="nucleotide sequence ID" value="NZ_JAYFUM010000019.1"/>
</dbReference>
<dbReference type="SUPFAM" id="SSF56925">
    <property type="entry name" value="OMPA-like"/>
    <property type="match status" value="1"/>
</dbReference>
<evidence type="ECO:0008006" key="3">
    <source>
        <dbReference type="Google" id="ProtNLM"/>
    </source>
</evidence>
<keyword evidence="2" id="KW-1185">Reference proteome</keyword>
<dbReference type="Gene3D" id="2.40.160.20">
    <property type="match status" value="1"/>
</dbReference>
<reference evidence="1 2" key="1">
    <citation type="submission" date="2023-12" db="EMBL/GenBank/DDBJ databases">
        <title>Novel species of the genus Arcicella isolated from rivers.</title>
        <authorList>
            <person name="Lu H."/>
        </authorList>
    </citation>
    <scope>NUCLEOTIDE SEQUENCE [LARGE SCALE GENOMIC DNA]</scope>
    <source>
        <strain evidence="1 2">KCTC 23307</strain>
    </source>
</reference>
<proteinExistence type="predicted"/>
<evidence type="ECO:0000313" key="2">
    <source>
        <dbReference type="Proteomes" id="UP001302949"/>
    </source>
</evidence>
<dbReference type="Proteomes" id="UP001302949">
    <property type="component" value="Unassembled WGS sequence"/>
</dbReference>
<accession>A0ABU5QCS8</accession>
<organism evidence="1 2">
    <name type="scientific">Arcicella rigui</name>
    <dbReference type="NCBI Taxonomy" id="797020"/>
    <lineage>
        <taxon>Bacteria</taxon>
        <taxon>Pseudomonadati</taxon>
        <taxon>Bacteroidota</taxon>
        <taxon>Cytophagia</taxon>
        <taxon>Cytophagales</taxon>
        <taxon>Flectobacillaceae</taxon>
        <taxon>Arcicella</taxon>
    </lineage>
</organism>
<gene>
    <name evidence="1" type="ORF">VB248_16020</name>
</gene>
<evidence type="ECO:0000313" key="1">
    <source>
        <dbReference type="EMBL" id="MEA5140656.1"/>
    </source>
</evidence>
<dbReference type="InterPro" id="IPR011250">
    <property type="entry name" value="OMP/PagP_B-barrel"/>
</dbReference>
<comment type="caution">
    <text evidence="1">The sequence shown here is derived from an EMBL/GenBank/DDBJ whole genome shotgun (WGS) entry which is preliminary data.</text>
</comment>
<name>A0ABU5QCS8_9BACT</name>